<dbReference type="Proteomes" id="UP000239406">
    <property type="component" value="Unassembled WGS sequence"/>
</dbReference>
<comment type="caution">
    <text evidence="1">The sequence shown here is derived from an EMBL/GenBank/DDBJ whole genome shotgun (WGS) entry which is preliminary data.</text>
</comment>
<sequence>MVNTQVQRTQALARLVQRHHGRVPDLTARLEAAGFSADNPPDWTALARVPVRAKAELPELQRRVPDFGGLAPTGLVPGAMFWSPGGLREPMVAAAVARLAQLLEDAGLRAGDRVANGFAYHFTPAGLLCHAALERLGATVLPIGPQQTALAAEFMVHAGATGFVGTASHLKALMEAIDALVATQGLPRPALRCALAGAEPFASTLRDEIRQRWGIACRDFYGNAEGGVFALECGQHRGLHLHPDVLWELLDPVTHERVDGAVGELAITLDADELPLLRFATGDLVRIDAAPCACGRETARVTVLGRTADSARVRAMLLHASQVKAFAQAAGLAACRVVLTRQAGRDHIEVRWRSEQPAAVDEERLAAQFRDHCRLRADVFQADDGLALQDIALSDERQDGQP</sequence>
<name>A0A2S5T5E5_9BURK</name>
<gene>
    <name evidence="1" type="ORF">C1702_08055</name>
    <name evidence="2" type="ORF">EV676_103175</name>
</gene>
<reference evidence="1 3" key="1">
    <citation type="submission" date="2018-02" db="EMBL/GenBank/DDBJ databases">
        <title>Reclassifiation of [Polyangium] brachysporum DSM 7029 as Guopingzhaonella breviflexa gen. nov., sp. nov., a member of the family Comamonadaceae.</title>
        <authorList>
            <person name="Tang B."/>
        </authorList>
    </citation>
    <scope>NUCLEOTIDE SEQUENCE [LARGE SCALE GENOMIC DNA]</scope>
    <source>
        <strain evidence="1 3">DSM 15344</strain>
    </source>
</reference>
<evidence type="ECO:0000313" key="4">
    <source>
        <dbReference type="Proteomes" id="UP000294772"/>
    </source>
</evidence>
<organism evidence="1 3">
    <name type="scientific">Caldimonas thermodepolymerans</name>
    <dbReference type="NCBI Taxonomy" id="215580"/>
    <lineage>
        <taxon>Bacteria</taxon>
        <taxon>Pseudomonadati</taxon>
        <taxon>Pseudomonadota</taxon>
        <taxon>Betaproteobacteria</taxon>
        <taxon>Burkholderiales</taxon>
        <taxon>Sphaerotilaceae</taxon>
        <taxon>Caldimonas</taxon>
    </lineage>
</organism>
<dbReference type="SUPFAM" id="SSF56801">
    <property type="entry name" value="Acetyl-CoA synthetase-like"/>
    <property type="match status" value="1"/>
</dbReference>
<dbReference type="AlphaFoldDB" id="A0A2S5T5E5"/>
<evidence type="ECO:0000313" key="2">
    <source>
        <dbReference type="EMBL" id="TCP08142.1"/>
    </source>
</evidence>
<proteinExistence type="predicted"/>
<keyword evidence="2" id="KW-0436">Ligase</keyword>
<dbReference type="GO" id="GO:0016874">
    <property type="term" value="F:ligase activity"/>
    <property type="evidence" value="ECO:0007669"/>
    <property type="project" value="UniProtKB-KW"/>
</dbReference>
<dbReference type="RefSeq" id="WP_104357176.1">
    <property type="nucleotide sequence ID" value="NZ_CALFFA010000006.1"/>
</dbReference>
<dbReference type="PANTHER" id="PTHR43845:SF1">
    <property type="entry name" value="BLR5969 PROTEIN"/>
    <property type="match status" value="1"/>
</dbReference>
<evidence type="ECO:0000313" key="1">
    <source>
        <dbReference type="EMBL" id="PPE70201.1"/>
    </source>
</evidence>
<dbReference type="EMBL" id="SLXF01000003">
    <property type="protein sequence ID" value="TCP08142.1"/>
    <property type="molecule type" value="Genomic_DNA"/>
</dbReference>
<dbReference type="OrthoDB" id="580775at2"/>
<dbReference type="Proteomes" id="UP000294772">
    <property type="component" value="Unassembled WGS sequence"/>
</dbReference>
<dbReference type="PANTHER" id="PTHR43845">
    <property type="entry name" value="BLR5969 PROTEIN"/>
    <property type="match status" value="1"/>
</dbReference>
<keyword evidence="3" id="KW-1185">Reference proteome</keyword>
<protein>
    <submittedName>
        <fullName evidence="2">Phenylacetate-CoA ligase</fullName>
    </submittedName>
</protein>
<accession>A0A2S5T5E5</accession>
<evidence type="ECO:0000313" key="3">
    <source>
        <dbReference type="Proteomes" id="UP000239406"/>
    </source>
</evidence>
<dbReference type="InterPro" id="IPR042099">
    <property type="entry name" value="ANL_N_sf"/>
</dbReference>
<dbReference type="EMBL" id="PSNY01000007">
    <property type="protein sequence ID" value="PPE70201.1"/>
    <property type="molecule type" value="Genomic_DNA"/>
</dbReference>
<reference evidence="2 4" key="2">
    <citation type="submission" date="2019-03" db="EMBL/GenBank/DDBJ databases">
        <title>Genomic Encyclopedia of Type Strains, Phase IV (KMG-IV): sequencing the most valuable type-strain genomes for metagenomic binning, comparative biology and taxonomic classification.</title>
        <authorList>
            <person name="Goeker M."/>
        </authorList>
    </citation>
    <scope>NUCLEOTIDE SEQUENCE [LARGE SCALE GENOMIC DNA]</scope>
    <source>
        <strain evidence="2 4">DSM 15264</strain>
    </source>
</reference>
<dbReference type="Gene3D" id="3.40.50.12780">
    <property type="entry name" value="N-terminal domain of ligase-like"/>
    <property type="match status" value="1"/>
</dbReference>